<dbReference type="Proteomes" id="UP000613113">
    <property type="component" value="Unassembled WGS sequence"/>
</dbReference>
<dbReference type="Pfam" id="PF00126">
    <property type="entry name" value="HTH_1"/>
    <property type="match status" value="1"/>
</dbReference>
<dbReference type="PRINTS" id="PR00039">
    <property type="entry name" value="HTHLYSR"/>
</dbReference>
<dbReference type="InterPro" id="IPR005119">
    <property type="entry name" value="LysR_subst-bd"/>
</dbReference>
<dbReference type="Gene3D" id="3.40.190.10">
    <property type="entry name" value="Periplasmic binding protein-like II"/>
    <property type="match status" value="2"/>
</dbReference>
<dbReference type="Pfam" id="PF03466">
    <property type="entry name" value="LysR_substrate"/>
    <property type="match status" value="1"/>
</dbReference>
<keyword evidence="3" id="KW-0238">DNA-binding</keyword>
<comment type="similarity">
    <text evidence="1">Belongs to the LysR transcriptional regulatory family.</text>
</comment>
<dbReference type="SUPFAM" id="SSF53850">
    <property type="entry name" value="Periplasmic binding protein-like II"/>
    <property type="match status" value="1"/>
</dbReference>
<accession>A0ABR6YMT9</accession>
<protein>
    <submittedName>
        <fullName evidence="6">LysR family transcriptional regulator</fullName>
    </submittedName>
</protein>
<evidence type="ECO:0000313" key="6">
    <source>
        <dbReference type="EMBL" id="MBC3885133.1"/>
    </source>
</evidence>
<dbReference type="CDD" id="cd08417">
    <property type="entry name" value="PBP2_Nitroaromatics_like"/>
    <property type="match status" value="1"/>
</dbReference>
<evidence type="ECO:0000256" key="4">
    <source>
        <dbReference type="ARBA" id="ARBA00023163"/>
    </source>
</evidence>
<dbReference type="InterPro" id="IPR050389">
    <property type="entry name" value="LysR-type_TF"/>
</dbReference>
<dbReference type="PROSITE" id="PS50931">
    <property type="entry name" value="HTH_LYSR"/>
    <property type="match status" value="1"/>
</dbReference>
<dbReference type="Gene3D" id="1.10.10.10">
    <property type="entry name" value="Winged helix-like DNA-binding domain superfamily/Winged helix DNA-binding domain"/>
    <property type="match status" value="1"/>
</dbReference>
<keyword evidence="4" id="KW-0804">Transcription</keyword>
<proteinExistence type="inferred from homology"/>
<name>A0ABR6YMT9_9BURK</name>
<dbReference type="PANTHER" id="PTHR30118:SF15">
    <property type="entry name" value="TRANSCRIPTIONAL REGULATORY PROTEIN"/>
    <property type="match status" value="1"/>
</dbReference>
<reference evidence="6 7" key="1">
    <citation type="submission" date="2020-08" db="EMBL/GenBank/DDBJ databases">
        <title>Novel species isolated from subtropical streams in China.</title>
        <authorList>
            <person name="Lu H."/>
        </authorList>
    </citation>
    <scope>NUCLEOTIDE SEQUENCE [LARGE SCALE GENOMIC DNA]</scope>
    <source>
        <strain evidence="6 7">FT31W</strain>
    </source>
</reference>
<dbReference type="PANTHER" id="PTHR30118">
    <property type="entry name" value="HTH-TYPE TRANSCRIPTIONAL REGULATOR LEUO-RELATED"/>
    <property type="match status" value="1"/>
</dbReference>
<evidence type="ECO:0000256" key="3">
    <source>
        <dbReference type="ARBA" id="ARBA00023125"/>
    </source>
</evidence>
<dbReference type="InterPro" id="IPR037402">
    <property type="entry name" value="YidZ_PBP2"/>
</dbReference>
<comment type="caution">
    <text evidence="6">The sequence shown here is derived from an EMBL/GenBank/DDBJ whole genome shotgun (WGS) entry which is preliminary data.</text>
</comment>
<dbReference type="RefSeq" id="WP_186862748.1">
    <property type="nucleotide sequence ID" value="NZ_JACOGC010000003.1"/>
</dbReference>
<feature type="domain" description="HTH lysR-type" evidence="5">
    <location>
        <begin position="6"/>
        <end position="63"/>
    </location>
</feature>
<dbReference type="EMBL" id="JACOGC010000003">
    <property type="protein sequence ID" value="MBC3885133.1"/>
    <property type="molecule type" value="Genomic_DNA"/>
</dbReference>
<keyword evidence="7" id="KW-1185">Reference proteome</keyword>
<dbReference type="InterPro" id="IPR036390">
    <property type="entry name" value="WH_DNA-bd_sf"/>
</dbReference>
<keyword evidence="2" id="KW-0805">Transcription regulation</keyword>
<evidence type="ECO:0000256" key="1">
    <source>
        <dbReference type="ARBA" id="ARBA00009437"/>
    </source>
</evidence>
<evidence type="ECO:0000313" key="7">
    <source>
        <dbReference type="Proteomes" id="UP000613113"/>
    </source>
</evidence>
<organism evidence="6 7">
    <name type="scientific">Undibacterium griseum</name>
    <dbReference type="NCBI Taxonomy" id="2762295"/>
    <lineage>
        <taxon>Bacteria</taxon>
        <taxon>Pseudomonadati</taxon>
        <taxon>Pseudomonadota</taxon>
        <taxon>Betaproteobacteria</taxon>
        <taxon>Burkholderiales</taxon>
        <taxon>Oxalobacteraceae</taxon>
        <taxon>Undibacterium</taxon>
    </lineage>
</organism>
<dbReference type="InterPro" id="IPR000847">
    <property type="entry name" value="LysR_HTH_N"/>
</dbReference>
<evidence type="ECO:0000259" key="5">
    <source>
        <dbReference type="PROSITE" id="PS50931"/>
    </source>
</evidence>
<gene>
    <name evidence="6" type="ORF">H8K27_08345</name>
</gene>
<evidence type="ECO:0000256" key="2">
    <source>
        <dbReference type="ARBA" id="ARBA00023015"/>
    </source>
</evidence>
<sequence length="312" mass="35349">MHISRVDLNLFTVFEAIYTEGSVTRASQQLHLTQPAISHALNRLRQLFDDPLFIRQGQNMVSTPLARSMIEPVRQALRGLEITLNESGKFDPSLASKQFNLALRDVLESTVLPPLLESITGQAPQINLAAIQVERRELVSELAAGTLDVAIDMLLPLPSDIRRQQISRYTTVVLARRDHPVVQGKLDLATYLQAEHILASSRRKGMGLEDFELSRLGLQRRVRLRCQHYFAACRVVSQTDLLLTMPEGYARIANEQFDNQILPLPISMPSWDVYLYWHQNVDNDPANRWLREQIMQAFDTEPSATRPAESSG</sequence>
<dbReference type="SUPFAM" id="SSF46785">
    <property type="entry name" value="Winged helix' DNA-binding domain"/>
    <property type="match status" value="1"/>
</dbReference>
<dbReference type="InterPro" id="IPR036388">
    <property type="entry name" value="WH-like_DNA-bd_sf"/>
</dbReference>